<reference evidence="2" key="1">
    <citation type="submission" date="2019-08" db="EMBL/GenBank/DDBJ databases">
        <authorList>
            <person name="Kucharzyk K."/>
            <person name="Murdoch R.W."/>
            <person name="Higgins S."/>
            <person name="Loffler F."/>
        </authorList>
    </citation>
    <scope>NUCLEOTIDE SEQUENCE</scope>
</reference>
<name>A0A645DQF2_9ZZZZ</name>
<protein>
    <submittedName>
        <fullName evidence="2">Uncharacterized protein</fullName>
    </submittedName>
</protein>
<dbReference type="AlphaFoldDB" id="A0A645DQF2"/>
<evidence type="ECO:0000256" key="1">
    <source>
        <dbReference type="SAM" id="MobiDB-lite"/>
    </source>
</evidence>
<feature type="region of interest" description="Disordered" evidence="1">
    <location>
        <begin position="1"/>
        <end position="22"/>
    </location>
</feature>
<comment type="caution">
    <text evidence="2">The sequence shown here is derived from an EMBL/GenBank/DDBJ whole genome shotgun (WGS) entry which is preliminary data.</text>
</comment>
<proteinExistence type="predicted"/>
<organism evidence="2">
    <name type="scientific">bioreactor metagenome</name>
    <dbReference type="NCBI Taxonomy" id="1076179"/>
    <lineage>
        <taxon>unclassified sequences</taxon>
        <taxon>metagenomes</taxon>
        <taxon>ecological metagenomes</taxon>
    </lineage>
</organism>
<evidence type="ECO:0000313" key="2">
    <source>
        <dbReference type="EMBL" id="MPM90943.1"/>
    </source>
</evidence>
<dbReference type="EMBL" id="VSSQ01038073">
    <property type="protein sequence ID" value="MPM90943.1"/>
    <property type="molecule type" value="Genomic_DNA"/>
</dbReference>
<accession>A0A645DQF2</accession>
<sequence>MFRGKKAHADPLAGRQHQPLPVAHVPKQLRRPVQIAEGDVGIAVFDGDGIAHLHPWQLVNGGGWQPAQKLAIVLQKRHVNF</sequence>
<gene>
    <name evidence="2" type="ORF">SDC9_138066</name>
</gene>